<sequence>MKSPTVYLPRTAADELDTLVEQLAVAAMKAKDMSIALAEKSNQGDHIEIQRSSLESATETLRDCFDAVKRAMDVLQIISDEAPCSDTTELGRNSSDSFNDMLTTSDDLDEMDEIDEEPSPHPSMREQSDEDDFDDDNDSSRHLNHIDSSTSIGMPPHSRSDNSIDDFPTELKLDPMHHLLFVIHGIGEHEDFKAGNAGQDGDYPAFKALFRALQTSSLFHDVPLVLDLESIEWHDALHTPTGVDAVFDLIAPAGSKKIRAFNKRAFMDILYYSSPKYGQLIVDAVTAQMNAKYAAYRAAHVGWTGRVSIFAHSLGTIIGYDILTHARGETRRGITFPGLDFPVDTYVACGSPVPVMVLARGDVNLDACGVFTPGIRMPRCGRYANLVHPSDPIAYRVEPLFYGTVAASVALVSAHQCKHEKMTFQALAALWDTLTTPADENAAPRLDFETRRYRQEGLLELANAPAAHSTYWASEDVVLFVLMQMARPVADALRQYAASGRPMPALSHRHALATLSPATCVDLVASATVKHHVAHHARVVLLDDAHLFVV</sequence>
<protein>
    <recommendedName>
        <fullName evidence="2">DDHD domain-containing protein</fullName>
    </recommendedName>
</protein>
<gene>
    <name evidence="4" type="ORF">As57867_005662</name>
    <name evidence="3" type="ORF">As57867_006971</name>
</gene>
<dbReference type="PROSITE" id="PS51043">
    <property type="entry name" value="DDHD"/>
    <property type="match status" value="1"/>
</dbReference>
<feature type="compositionally biased region" description="Acidic residues" evidence="1">
    <location>
        <begin position="106"/>
        <end position="117"/>
    </location>
</feature>
<reference evidence="3" key="1">
    <citation type="submission" date="2019-06" db="EMBL/GenBank/DDBJ databases">
        <title>Genomics analysis of Aphanomyces spp. identifies a new class of oomycete effector associated with host adaptation.</title>
        <authorList>
            <person name="Gaulin E."/>
        </authorList>
    </citation>
    <scope>NUCLEOTIDE SEQUENCE</scope>
    <source>
        <strain evidence="3">CBS 578.67</strain>
    </source>
</reference>
<dbReference type="AlphaFoldDB" id="A0A6A4Z1E9"/>
<dbReference type="InterPro" id="IPR004177">
    <property type="entry name" value="DDHD_dom"/>
</dbReference>
<feature type="domain" description="DDHD" evidence="2">
    <location>
        <begin position="339"/>
        <end position="487"/>
    </location>
</feature>
<evidence type="ECO:0000256" key="1">
    <source>
        <dbReference type="SAM" id="MobiDB-lite"/>
    </source>
</evidence>
<dbReference type="EMBL" id="VJMH01003532">
    <property type="protein sequence ID" value="KAF0705647.1"/>
    <property type="molecule type" value="Genomic_DNA"/>
</dbReference>
<dbReference type="PANTHER" id="PTHR23509:SF10">
    <property type="entry name" value="LD21067P"/>
    <property type="match status" value="1"/>
</dbReference>
<dbReference type="GO" id="GO:0004620">
    <property type="term" value="F:phospholipase activity"/>
    <property type="evidence" value="ECO:0007669"/>
    <property type="project" value="TreeGrafter"/>
</dbReference>
<comment type="caution">
    <text evidence="3">The sequence shown here is derived from an EMBL/GenBank/DDBJ whole genome shotgun (WGS) entry which is preliminary data.</text>
</comment>
<proteinExistence type="predicted"/>
<dbReference type="GO" id="GO:0046872">
    <property type="term" value="F:metal ion binding"/>
    <property type="evidence" value="ECO:0007669"/>
    <property type="project" value="InterPro"/>
</dbReference>
<dbReference type="EMBL" id="VJMH01002120">
    <property type="protein sequence ID" value="KAF0710001.1"/>
    <property type="molecule type" value="Genomic_DNA"/>
</dbReference>
<feature type="non-terminal residue" evidence="3">
    <location>
        <position position="550"/>
    </location>
</feature>
<dbReference type="OrthoDB" id="69269at2759"/>
<organism evidence="3">
    <name type="scientific">Aphanomyces stellatus</name>
    <dbReference type="NCBI Taxonomy" id="120398"/>
    <lineage>
        <taxon>Eukaryota</taxon>
        <taxon>Sar</taxon>
        <taxon>Stramenopiles</taxon>
        <taxon>Oomycota</taxon>
        <taxon>Saprolegniomycetes</taxon>
        <taxon>Saprolegniales</taxon>
        <taxon>Verrucalvaceae</taxon>
        <taxon>Aphanomyces</taxon>
    </lineage>
</organism>
<feature type="region of interest" description="Disordered" evidence="1">
    <location>
        <begin position="84"/>
        <end position="166"/>
    </location>
</feature>
<feature type="compositionally biased region" description="Acidic residues" evidence="1">
    <location>
        <begin position="128"/>
        <end position="137"/>
    </location>
</feature>
<dbReference type="GO" id="GO:0005737">
    <property type="term" value="C:cytoplasm"/>
    <property type="evidence" value="ECO:0007669"/>
    <property type="project" value="TreeGrafter"/>
</dbReference>
<dbReference type="Pfam" id="PF02862">
    <property type="entry name" value="DDHD"/>
    <property type="match status" value="1"/>
</dbReference>
<evidence type="ECO:0000259" key="2">
    <source>
        <dbReference type="PROSITE" id="PS51043"/>
    </source>
</evidence>
<dbReference type="InterPro" id="IPR058055">
    <property type="entry name" value="PA-PLA1"/>
</dbReference>
<evidence type="ECO:0000313" key="4">
    <source>
        <dbReference type="EMBL" id="KAF0710001.1"/>
    </source>
</evidence>
<dbReference type="SMART" id="SM01127">
    <property type="entry name" value="DDHD"/>
    <property type="match status" value="1"/>
</dbReference>
<evidence type="ECO:0000313" key="3">
    <source>
        <dbReference type="EMBL" id="KAF0705647.1"/>
    </source>
</evidence>
<accession>A0A6A4Z1E9</accession>
<name>A0A6A4Z1E9_9STRA</name>
<dbReference type="PANTHER" id="PTHR23509">
    <property type="entry name" value="PA-PL1 PHOSPHOLIPASE FAMILY"/>
    <property type="match status" value="1"/>
</dbReference>
<feature type="compositionally biased region" description="Polar residues" evidence="1">
    <location>
        <begin position="85"/>
        <end position="105"/>
    </location>
</feature>